<organism evidence="3 4">
    <name type="scientific">Paragonimus westermani</name>
    <dbReference type="NCBI Taxonomy" id="34504"/>
    <lineage>
        <taxon>Eukaryota</taxon>
        <taxon>Metazoa</taxon>
        <taxon>Spiralia</taxon>
        <taxon>Lophotrochozoa</taxon>
        <taxon>Platyhelminthes</taxon>
        <taxon>Trematoda</taxon>
        <taxon>Digenea</taxon>
        <taxon>Plagiorchiida</taxon>
        <taxon>Troglotremata</taxon>
        <taxon>Troglotrematidae</taxon>
        <taxon>Paragonimus</taxon>
    </lineage>
</organism>
<comment type="caution">
    <text evidence="3">The sequence shown here is derived from an EMBL/GenBank/DDBJ whole genome shotgun (WGS) entry which is preliminary data.</text>
</comment>
<dbReference type="InterPro" id="IPR058898">
    <property type="entry name" value="Mu_AP3"/>
</dbReference>
<feature type="region of interest" description="Disordered" evidence="1">
    <location>
        <begin position="189"/>
        <end position="210"/>
    </location>
</feature>
<feature type="compositionally biased region" description="Basic residues" evidence="1">
    <location>
        <begin position="236"/>
        <end position="247"/>
    </location>
</feature>
<dbReference type="SMART" id="SM01354">
    <property type="entry name" value="BLVR"/>
    <property type="match status" value="1"/>
</dbReference>
<dbReference type="EMBL" id="JTDF01021566">
    <property type="protein sequence ID" value="KAF8561681.1"/>
    <property type="molecule type" value="Genomic_DNA"/>
</dbReference>
<evidence type="ECO:0000313" key="4">
    <source>
        <dbReference type="Proteomes" id="UP000699462"/>
    </source>
</evidence>
<dbReference type="Pfam" id="PF26171">
    <property type="entry name" value="Mu_AP3"/>
    <property type="match status" value="1"/>
</dbReference>
<dbReference type="GO" id="GO:0030123">
    <property type="term" value="C:AP-3 adaptor complex"/>
    <property type="evidence" value="ECO:0007669"/>
    <property type="project" value="InterPro"/>
</dbReference>
<feature type="compositionally biased region" description="Polar residues" evidence="1">
    <location>
        <begin position="323"/>
        <end position="336"/>
    </location>
</feature>
<dbReference type="Pfam" id="PF06375">
    <property type="entry name" value="AP3D1"/>
    <property type="match status" value="1"/>
</dbReference>
<accession>A0A8T0D4X1</accession>
<feature type="domain" description="AP-3 complex subunit delta" evidence="2">
    <location>
        <begin position="35"/>
        <end position="217"/>
    </location>
</feature>
<dbReference type="AlphaFoldDB" id="A0A8T0D4X1"/>
<feature type="compositionally biased region" description="Basic and acidic residues" evidence="1">
    <location>
        <begin position="62"/>
        <end position="72"/>
    </location>
</feature>
<feature type="non-terminal residue" evidence="3">
    <location>
        <position position="473"/>
    </location>
</feature>
<dbReference type="InterPro" id="IPR010474">
    <property type="entry name" value="AP3D_dom_metazoa"/>
</dbReference>
<evidence type="ECO:0000259" key="2">
    <source>
        <dbReference type="SMART" id="SM01354"/>
    </source>
</evidence>
<feature type="compositionally biased region" description="Basic and acidic residues" evidence="1">
    <location>
        <begin position="7"/>
        <end position="18"/>
    </location>
</feature>
<keyword evidence="4" id="KW-1185">Reference proteome</keyword>
<dbReference type="GO" id="GO:0015031">
    <property type="term" value="P:protein transport"/>
    <property type="evidence" value="ECO:0007669"/>
    <property type="project" value="InterPro"/>
</dbReference>
<feature type="region of interest" description="Disordered" evidence="1">
    <location>
        <begin position="127"/>
        <end position="164"/>
    </location>
</feature>
<feature type="region of interest" description="Disordered" evidence="1">
    <location>
        <begin position="1"/>
        <end position="22"/>
    </location>
</feature>
<proteinExistence type="predicted"/>
<feature type="region of interest" description="Disordered" evidence="1">
    <location>
        <begin position="48"/>
        <end position="103"/>
    </location>
</feature>
<protein>
    <recommendedName>
        <fullName evidence="2">AP-3 complex subunit delta domain-containing protein</fullName>
    </recommendedName>
</protein>
<feature type="region of interest" description="Disordered" evidence="1">
    <location>
        <begin position="228"/>
        <end position="336"/>
    </location>
</feature>
<sequence>GLLELSTGRDKKSSENKSVDCIFPHLVTEPPRITLTKEQLDELRQRRLREQQSNPHYLKLTPKLEHRDDVPSTDHAPQPLADHNLPPQQSSGQPVSLSSKQTNLTPVRQFARSDQLAEEVQRKFGQLALKETKDRRHAKTRKHKPGSTRQNGTTSAPCPPSNGIPIVDLNDKNVDFPSSPLVRVDLDMPEGMTIVEDSPDESEDPNDPHRRLNIALDGLIDLEKYVKGNMTDAKRPGTKQKRSKQNVKSRQPSNNPLLSGTNFISTERQPGWDPSCESHEKEYGVLSNNNKSPSRRTECGSAVAISPDPSNDERSVGAHRPQICNSVSNGPSRNSASSELFKRTTISVDRFAELLSTGSLLYSQSTKIRCPATVFIGAMGTVVDPVIVKNAFHLLTTTLVEQVPCIVVQAAESRVCSFYTEHTALGHPVCILLKLSHQTGSISLSVKSSNHESASVCMNHLKHIVRRVPALDR</sequence>
<feature type="compositionally biased region" description="Basic residues" evidence="1">
    <location>
        <begin position="135"/>
        <end position="146"/>
    </location>
</feature>
<evidence type="ECO:0000256" key="1">
    <source>
        <dbReference type="SAM" id="MobiDB-lite"/>
    </source>
</evidence>
<evidence type="ECO:0000313" key="3">
    <source>
        <dbReference type="EMBL" id="KAF8561681.1"/>
    </source>
</evidence>
<feature type="compositionally biased region" description="Polar residues" evidence="1">
    <location>
        <begin position="248"/>
        <end position="268"/>
    </location>
</feature>
<reference evidence="3 4" key="1">
    <citation type="submission" date="2019-07" db="EMBL/GenBank/DDBJ databases">
        <title>Annotation for the trematode Paragonimus westermani.</title>
        <authorList>
            <person name="Choi Y.-J."/>
        </authorList>
    </citation>
    <scope>NUCLEOTIDE SEQUENCE [LARGE SCALE GENOMIC DNA]</scope>
    <source>
        <strain evidence="3">180907_Pwestermani</strain>
    </source>
</reference>
<feature type="compositionally biased region" description="Polar residues" evidence="1">
    <location>
        <begin position="147"/>
        <end position="156"/>
    </location>
</feature>
<feature type="compositionally biased region" description="Polar residues" evidence="1">
    <location>
        <begin position="86"/>
        <end position="103"/>
    </location>
</feature>
<dbReference type="Proteomes" id="UP000699462">
    <property type="component" value="Unassembled WGS sequence"/>
</dbReference>
<gene>
    <name evidence="3" type="ORF">P879_03611</name>
</gene>
<name>A0A8T0D4X1_9TREM</name>